<organism evidence="2 3">
    <name type="scientific">Heterorhabditis bacteriophora</name>
    <name type="common">Entomopathogenic nematode worm</name>
    <dbReference type="NCBI Taxonomy" id="37862"/>
    <lineage>
        <taxon>Eukaryota</taxon>
        <taxon>Metazoa</taxon>
        <taxon>Ecdysozoa</taxon>
        <taxon>Nematoda</taxon>
        <taxon>Chromadorea</taxon>
        <taxon>Rhabditida</taxon>
        <taxon>Rhabditina</taxon>
        <taxon>Rhabditomorpha</taxon>
        <taxon>Strongyloidea</taxon>
        <taxon>Heterorhabditidae</taxon>
        <taxon>Heterorhabditis</taxon>
    </lineage>
</organism>
<keyword evidence="1" id="KW-0812">Transmembrane</keyword>
<dbReference type="AlphaFoldDB" id="A0A1I7WUS4"/>
<evidence type="ECO:0000256" key="1">
    <source>
        <dbReference type="SAM" id="Phobius"/>
    </source>
</evidence>
<feature type="transmembrane region" description="Helical" evidence="1">
    <location>
        <begin position="12"/>
        <end position="35"/>
    </location>
</feature>
<evidence type="ECO:0000313" key="3">
    <source>
        <dbReference type="WBParaSite" id="Hba_08929"/>
    </source>
</evidence>
<sequence length="136" mass="15370">MRNCTEPGGCIFICIQIVRWIPVLVLFAALTWGYYAYVLELCIYQASLMAKCLCPKNLETAAGRAQQLFWPYERVISSVEMSNSVIQCFDAQGTTIFIKISSWYYLELILTFFSTNTNGVLPDAVMPVQTMPDDGK</sequence>
<dbReference type="WBParaSite" id="Hba_08929">
    <property type="protein sequence ID" value="Hba_08929"/>
    <property type="gene ID" value="Hba_08929"/>
</dbReference>
<protein>
    <submittedName>
        <fullName evidence="3">Innexin</fullName>
    </submittedName>
</protein>
<proteinExistence type="predicted"/>
<name>A0A1I7WUS4_HETBA</name>
<reference evidence="3" key="1">
    <citation type="submission" date="2016-11" db="UniProtKB">
        <authorList>
            <consortium name="WormBaseParasite"/>
        </authorList>
    </citation>
    <scope>IDENTIFICATION</scope>
</reference>
<dbReference type="Proteomes" id="UP000095283">
    <property type="component" value="Unplaced"/>
</dbReference>
<evidence type="ECO:0000313" key="2">
    <source>
        <dbReference type="Proteomes" id="UP000095283"/>
    </source>
</evidence>
<keyword evidence="1" id="KW-0472">Membrane</keyword>
<accession>A0A1I7WUS4</accession>
<keyword evidence="2" id="KW-1185">Reference proteome</keyword>
<keyword evidence="1" id="KW-1133">Transmembrane helix</keyword>